<dbReference type="EMBL" id="AHKC01013294">
    <property type="protein sequence ID" value="EKF29402.1"/>
    <property type="molecule type" value="Genomic_DNA"/>
</dbReference>
<name>K2NKF4_TRYCR</name>
<evidence type="ECO:0000256" key="2">
    <source>
        <dbReference type="SAM" id="SignalP"/>
    </source>
</evidence>
<evidence type="ECO:0000256" key="1">
    <source>
        <dbReference type="SAM" id="MobiDB-lite"/>
    </source>
</evidence>
<dbReference type="Proteomes" id="UP000007350">
    <property type="component" value="Unassembled WGS sequence"/>
</dbReference>
<organism evidence="3 4">
    <name type="scientific">Trypanosoma cruzi marinkellei</name>
    <dbReference type="NCBI Taxonomy" id="85056"/>
    <lineage>
        <taxon>Eukaryota</taxon>
        <taxon>Discoba</taxon>
        <taxon>Euglenozoa</taxon>
        <taxon>Kinetoplastea</taxon>
        <taxon>Metakinetoplastina</taxon>
        <taxon>Trypanosomatida</taxon>
        <taxon>Trypanosomatidae</taxon>
        <taxon>Trypanosoma</taxon>
        <taxon>Schizotrypanum</taxon>
    </lineage>
</organism>
<feature type="compositionally biased region" description="Polar residues" evidence="1">
    <location>
        <begin position="360"/>
        <end position="373"/>
    </location>
</feature>
<feature type="region of interest" description="Disordered" evidence="1">
    <location>
        <begin position="158"/>
        <end position="373"/>
    </location>
</feature>
<dbReference type="OrthoDB" id="10595534at2759"/>
<reference evidence="3 4" key="1">
    <citation type="journal article" date="2012" name="BMC Genomics">
        <title>Comparative genomic analysis of human infective Trypanosoma cruzi lineages with the bat-restricted subspecies T. cruzi marinkellei.</title>
        <authorList>
            <person name="Franzen O."/>
            <person name="Talavera-Lopez C."/>
            <person name="Ochaya S."/>
            <person name="Butler C.E."/>
            <person name="Messenger L.A."/>
            <person name="Lewis M.D."/>
            <person name="Llewellyn M.S."/>
            <person name="Marinkelle C.J."/>
            <person name="Tyler K.M."/>
            <person name="Miles M.A."/>
            <person name="Andersson B."/>
        </authorList>
    </citation>
    <scope>NUCLEOTIDE SEQUENCE [LARGE SCALE GENOMIC DNA]</scope>
    <source>
        <strain evidence="3 4">B7</strain>
    </source>
</reference>
<dbReference type="AlphaFoldDB" id="K2NKF4"/>
<protein>
    <submittedName>
        <fullName evidence="3">Mucin-associated surface protein (MASP), putative</fullName>
    </submittedName>
</protein>
<keyword evidence="4" id="KW-1185">Reference proteome</keyword>
<proteinExistence type="predicted"/>
<feature type="compositionally biased region" description="Polar residues" evidence="1">
    <location>
        <begin position="240"/>
        <end position="260"/>
    </location>
</feature>
<feature type="compositionally biased region" description="Low complexity" evidence="1">
    <location>
        <begin position="213"/>
        <end position="227"/>
    </location>
</feature>
<comment type="caution">
    <text evidence="3">The sequence shown here is derived from an EMBL/GenBank/DDBJ whole genome shotgun (WGS) entry which is preliminary data.</text>
</comment>
<feature type="region of interest" description="Disordered" evidence="1">
    <location>
        <begin position="38"/>
        <end position="146"/>
    </location>
</feature>
<feature type="chain" id="PRO_5003864613" evidence="2">
    <location>
        <begin position="31"/>
        <end position="417"/>
    </location>
</feature>
<accession>K2NKF4</accession>
<feature type="compositionally biased region" description="Low complexity" evidence="1">
    <location>
        <begin position="337"/>
        <end position="346"/>
    </location>
</feature>
<evidence type="ECO:0000313" key="3">
    <source>
        <dbReference type="EMBL" id="EKF29402.1"/>
    </source>
</evidence>
<feature type="compositionally biased region" description="Basic and acidic residues" evidence="1">
    <location>
        <begin position="84"/>
        <end position="107"/>
    </location>
</feature>
<feature type="signal peptide" evidence="2">
    <location>
        <begin position="1"/>
        <end position="30"/>
    </location>
</feature>
<feature type="compositionally biased region" description="Polar residues" evidence="1">
    <location>
        <begin position="308"/>
        <end position="327"/>
    </location>
</feature>
<feature type="compositionally biased region" description="Basic and acidic residues" evidence="1">
    <location>
        <begin position="50"/>
        <end position="68"/>
    </location>
</feature>
<gene>
    <name evidence="3" type="ORF">MOQ_006816</name>
</gene>
<evidence type="ECO:0000313" key="4">
    <source>
        <dbReference type="Proteomes" id="UP000007350"/>
    </source>
</evidence>
<sequence>MMAMMMSGRVLLVCALCVLWCGVAVVVSTAGDVVQGGINEDSLSGSQSNSREEQAGKPELSKSIRESVESGDELLGTQSGTDVSEQRNSVKEAVAEDVGKERVHEEGLGIQQNGESEQQLKKEERGQTVTRNPQTKVEETLPPSQVSQPIAAPTLQLQQPSLPASGGGDADRRLGGIDDSGQTAGGESFVGASDISRGAGETSGDSKGSEGTISGPPSGGASSSPISNEEGALQKDGDASPTQDTTPLKTQEQSGPTASSEHAPLKGKTPERSTPDAQQHSSDTQEDETSRVADGNTIYSAAEHSAVRTKNYSGVPTTTSNAPTTPHVQPPAPAETPPAERLPPLADSTVGDRPAAPETVQANDTATPGNSNSSTVKMIIATVPGNSDGSTAVSHTTSPLLLIFLVACAAAAAVVAA</sequence>
<keyword evidence="2" id="KW-0732">Signal</keyword>
<feature type="compositionally biased region" description="Polar residues" evidence="1">
    <location>
        <begin position="203"/>
        <end position="212"/>
    </location>
</feature>